<sequence>MSEQLRRTTRHQDHNASQRTRGDLFSDPAEGLPVRVWRLSTVKINQDASAETEPNRNTETQDTAGLWGEAPLPSFFSQLPEHNQQMIRKARMVNTNPRDLVFDDKLEMWVDAKDVGSGRVKPKNVASNNAESPESNEEADNDDNEDDDLIDADGLPQKRRKTNAGLQERIFEIKKWTQVPISVAEKMPEPKYLADRRPGMPSLYGGAYKATNGFGALGPNPGMGAGAVGFDLGDGSGLGNATGVMGGAQGEATPVRKNMPPRRKKKKLGGPGRRKANPVPTEDATAATTPADAVVNETQTPAADNEQDNDQSEGEGSEEGEIDEGGKDETEDGPKEEAQELVKEITVEEAKEIAEDGAKMDIEEPAKMDTQDEAEKISENVATEQPGSGGKEETAETIQEPQDVDMAPPVTEEPVLSVDTEAAEAEVVVVPAIVEVPATEVPAIEPPVVEVPAIESPVVEVPAIESPVVEVPAIEPLVVEVPAVEEASTSTPTVGGDVVAKEEAVIEEMDLLGGLEAAVEKEQHAGEEV</sequence>
<feature type="compositionally biased region" description="Low complexity" evidence="1">
    <location>
        <begin position="278"/>
        <end position="295"/>
    </location>
</feature>
<feature type="region of interest" description="Disordered" evidence="1">
    <location>
        <begin position="46"/>
        <end position="67"/>
    </location>
</feature>
<reference evidence="2 3" key="1">
    <citation type="submission" date="2015-01" db="EMBL/GenBank/DDBJ databases">
        <title>The Genome Sequence of Exophiala sideris CBS121828.</title>
        <authorList>
            <consortium name="The Broad Institute Genomics Platform"/>
            <person name="Cuomo C."/>
            <person name="de Hoog S."/>
            <person name="Gorbushina A."/>
            <person name="Stielow B."/>
            <person name="Teixiera M."/>
            <person name="Abouelleil A."/>
            <person name="Chapman S.B."/>
            <person name="Priest M."/>
            <person name="Young S.K."/>
            <person name="Wortman J."/>
            <person name="Nusbaum C."/>
            <person name="Birren B."/>
        </authorList>
    </citation>
    <scope>NUCLEOTIDE SEQUENCE [LARGE SCALE GENOMIC DNA]</scope>
    <source>
        <strain evidence="2 3">CBS 121828</strain>
    </source>
</reference>
<evidence type="ECO:0000313" key="3">
    <source>
        <dbReference type="Proteomes" id="UP000053599"/>
    </source>
</evidence>
<feature type="compositionally biased region" description="Acidic residues" evidence="1">
    <location>
        <begin position="305"/>
        <end position="323"/>
    </location>
</feature>
<feature type="compositionally biased region" description="Acidic residues" evidence="1">
    <location>
        <begin position="134"/>
        <end position="151"/>
    </location>
</feature>
<evidence type="ECO:0000313" key="2">
    <source>
        <dbReference type="EMBL" id="KIV78911.1"/>
    </source>
</evidence>
<dbReference type="AlphaFoldDB" id="A0A0D1WUN8"/>
<evidence type="ECO:0000256" key="1">
    <source>
        <dbReference type="SAM" id="MobiDB-lite"/>
    </source>
</evidence>
<feature type="region of interest" description="Disordered" evidence="1">
    <location>
        <begin position="117"/>
        <end position="160"/>
    </location>
</feature>
<gene>
    <name evidence="2" type="ORF">PV11_06513</name>
</gene>
<protein>
    <submittedName>
        <fullName evidence="2">Uncharacterized protein</fullName>
    </submittedName>
</protein>
<feature type="compositionally biased region" description="Basic residues" evidence="1">
    <location>
        <begin position="259"/>
        <end position="276"/>
    </location>
</feature>
<name>A0A0D1WUN8_9EURO</name>
<dbReference type="Proteomes" id="UP000053599">
    <property type="component" value="Unassembled WGS sequence"/>
</dbReference>
<accession>A0A0D1WUN8</accession>
<feature type="region of interest" description="Disordered" evidence="1">
    <location>
        <begin position="1"/>
        <end position="28"/>
    </location>
</feature>
<dbReference type="EMBL" id="KN846953">
    <property type="protein sequence ID" value="KIV78911.1"/>
    <property type="molecule type" value="Genomic_DNA"/>
</dbReference>
<feature type="region of interest" description="Disordered" evidence="1">
    <location>
        <begin position="241"/>
        <end position="409"/>
    </location>
</feature>
<feature type="compositionally biased region" description="Basic and acidic residues" evidence="1">
    <location>
        <begin position="1"/>
        <end position="24"/>
    </location>
</feature>
<organism evidence="2 3">
    <name type="scientific">Exophiala sideris</name>
    <dbReference type="NCBI Taxonomy" id="1016849"/>
    <lineage>
        <taxon>Eukaryota</taxon>
        <taxon>Fungi</taxon>
        <taxon>Dikarya</taxon>
        <taxon>Ascomycota</taxon>
        <taxon>Pezizomycotina</taxon>
        <taxon>Eurotiomycetes</taxon>
        <taxon>Chaetothyriomycetidae</taxon>
        <taxon>Chaetothyriales</taxon>
        <taxon>Herpotrichiellaceae</taxon>
        <taxon>Exophiala</taxon>
    </lineage>
</organism>
<feature type="compositionally biased region" description="Basic and acidic residues" evidence="1">
    <location>
        <begin position="324"/>
        <end position="378"/>
    </location>
</feature>
<dbReference type="OrthoDB" id="4161057at2759"/>
<dbReference type="STRING" id="1016849.A0A0D1WUN8"/>
<proteinExistence type="predicted"/>